<organism evidence="1 2">
    <name type="scientific">Deinococcus ruber</name>
    <dbReference type="NCBI Taxonomy" id="1848197"/>
    <lineage>
        <taxon>Bacteria</taxon>
        <taxon>Thermotogati</taxon>
        <taxon>Deinococcota</taxon>
        <taxon>Deinococci</taxon>
        <taxon>Deinococcales</taxon>
        <taxon>Deinococcaceae</taxon>
        <taxon>Deinococcus</taxon>
    </lineage>
</organism>
<protein>
    <submittedName>
        <fullName evidence="1">Uncharacterized protein</fullName>
    </submittedName>
</protein>
<comment type="caution">
    <text evidence="1">The sequence shown here is derived from an EMBL/GenBank/DDBJ whole genome shotgun (WGS) entry which is preliminary data.</text>
</comment>
<accession>A0A918CAT2</accession>
<reference evidence="1" key="2">
    <citation type="submission" date="2020-09" db="EMBL/GenBank/DDBJ databases">
        <authorList>
            <person name="Sun Q."/>
            <person name="Ohkuma M."/>
        </authorList>
    </citation>
    <scope>NUCLEOTIDE SEQUENCE</scope>
    <source>
        <strain evidence="1">JCM 31311</strain>
    </source>
</reference>
<reference evidence="1" key="1">
    <citation type="journal article" date="2014" name="Int. J. Syst. Evol. Microbiol.">
        <title>Complete genome sequence of Corynebacterium casei LMG S-19264T (=DSM 44701T), isolated from a smear-ripened cheese.</title>
        <authorList>
            <consortium name="US DOE Joint Genome Institute (JGI-PGF)"/>
            <person name="Walter F."/>
            <person name="Albersmeier A."/>
            <person name="Kalinowski J."/>
            <person name="Ruckert C."/>
        </authorList>
    </citation>
    <scope>NUCLEOTIDE SEQUENCE</scope>
    <source>
        <strain evidence="1">JCM 31311</strain>
    </source>
</reference>
<dbReference type="RefSeq" id="WP_189090959.1">
    <property type="nucleotide sequence ID" value="NZ_BMQL01000014.1"/>
</dbReference>
<evidence type="ECO:0000313" key="2">
    <source>
        <dbReference type="Proteomes" id="UP000603865"/>
    </source>
</evidence>
<dbReference type="EMBL" id="BMQL01000014">
    <property type="protein sequence ID" value="GGR12068.1"/>
    <property type="molecule type" value="Genomic_DNA"/>
</dbReference>
<dbReference type="AlphaFoldDB" id="A0A918CAT2"/>
<dbReference type="Proteomes" id="UP000603865">
    <property type="component" value="Unassembled WGS sequence"/>
</dbReference>
<keyword evidence="2" id="KW-1185">Reference proteome</keyword>
<evidence type="ECO:0000313" key="1">
    <source>
        <dbReference type="EMBL" id="GGR12068.1"/>
    </source>
</evidence>
<gene>
    <name evidence="1" type="ORF">GCM10008957_26160</name>
</gene>
<sequence length="92" mass="10179">MAHPDLKALIPGAARTAYRDGDELRAALLLRRAREGQRPGTPGYAVLERLEGLLLIAVQREVEGTFALERADTVLDEHGLGYPELDWLDDRG</sequence>
<proteinExistence type="predicted"/>
<name>A0A918CAT2_9DEIO</name>